<dbReference type="NCBIfam" id="TIGR00030">
    <property type="entry name" value="S21p"/>
    <property type="match status" value="1"/>
</dbReference>
<evidence type="ECO:0000313" key="5">
    <source>
        <dbReference type="EMBL" id="PIT90254.1"/>
    </source>
</evidence>
<evidence type="ECO:0000256" key="2">
    <source>
        <dbReference type="ARBA" id="ARBA00022980"/>
    </source>
</evidence>
<reference evidence="6" key="1">
    <citation type="submission" date="2017-09" db="EMBL/GenBank/DDBJ databases">
        <title>Depth-based differentiation of microbial function through sediment-hosted aquifers and enrichment of novel symbionts in the deep terrestrial subsurface.</title>
        <authorList>
            <person name="Probst A.J."/>
            <person name="Ladd B."/>
            <person name="Jarett J.K."/>
            <person name="Geller-Mcgrath D.E."/>
            <person name="Sieber C.M.K."/>
            <person name="Emerson J.B."/>
            <person name="Anantharaman K."/>
            <person name="Thomas B.C."/>
            <person name="Malmstrom R."/>
            <person name="Stieglmeier M."/>
            <person name="Klingl A."/>
            <person name="Woyke T."/>
            <person name="Ryan C.M."/>
            <person name="Banfield J.F."/>
        </authorList>
    </citation>
    <scope>NUCLEOTIDE SEQUENCE [LARGE SCALE GENOMIC DNA]</scope>
</reference>
<comment type="caution">
    <text evidence="5">The sequence shown here is derived from an EMBL/GenBank/DDBJ whole genome shotgun (WGS) entry which is preliminary data.</text>
</comment>
<dbReference type="Proteomes" id="UP000230543">
    <property type="component" value="Unassembled WGS sequence"/>
</dbReference>
<keyword evidence="3" id="KW-0687">Ribonucleoprotein</keyword>
<dbReference type="GO" id="GO:0006412">
    <property type="term" value="P:translation"/>
    <property type="evidence" value="ECO:0007669"/>
    <property type="project" value="InterPro"/>
</dbReference>
<name>A0A2M6WBW9_9BACT</name>
<dbReference type="GO" id="GO:0003735">
    <property type="term" value="F:structural constituent of ribosome"/>
    <property type="evidence" value="ECO:0007669"/>
    <property type="project" value="InterPro"/>
</dbReference>
<comment type="similarity">
    <text evidence="1">Belongs to the bacterial ribosomal protein bS21 family.</text>
</comment>
<dbReference type="InterPro" id="IPR001911">
    <property type="entry name" value="Ribosomal_bS21"/>
</dbReference>
<sequence length="85" mass="10366">MLEVKKKDHESFESLIRRFTKKTIQSGKIIQAKKIQFHQKPLNKRAQKNKALRREQIKKQKEYLRKIGKLDDLIRDRKKIIVKKR</sequence>
<evidence type="ECO:0000256" key="4">
    <source>
        <dbReference type="ARBA" id="ARBA00035135"/>
    </source>
</evidence>
<organism evidence="5 6">
    <name type="scientific">Candidatus Komeilibacteria bacterium CG10_big_fil_rev_8_21_14_0_10_41_13</name>
    <dbReference type="NCBI Taxonomy" id="1974476"/>
    <lineage>
        <taxon>Bacteria</taxon>
        <taxon>Candidatus Komeiliibacteriota</taxon>
    </lineage>
</organism>
<protein>
    <recommendedName>
        <fullName evidence="4">Small ribosomal subunit protein bS21</fullName>
    </recommendedName>
</protein>
<dbReference type="Pfam" id="PF01165">
    <property type="entry name" value="Ribosomal_S21"/>
    <property type="match status" value="1"/>
</dbReference>
<gene>
    <name evidence="5" type="primary">rpsU</name>
    <name evidence="5" type="ORF">COU22_03210</name>
</gene>
<dbReference type="EMBL" id="PFBO01000117">
    <property type="protein sequence ID" value="PIT90254.1"/>
    <property type="molecule type" value="Genomic_DNA"/>
</dbReference>
<accession>A0A2M6WBW9</accession>
<evidence type="ECO:0000256" key="3">
    <source>
        <dbReference type="ARBA" id="ARBA00023274"/>
    </source>
</evidence>
<dbReference type="GO" id="GO:0005840">
    <property type="term" value="C:ribosome"/>
    <property type="evidence" value="ECO:0007669"/>
    <property type="project" value="UniProtKB-KW"/>
</dbReference>
<proteinExistence type="inferred from homology"/>
<dbReference type="GO" id="GO:1990904">
    <property type="term" value="C:ribonucleoprotein complex"/>
    <property type="evidence" value="ECO:0007669"/>
    <property type="project" value="UniProtKB-KW"/>
</dbReference>
<dbReference type="AlphaFoldDB" id="A0A2M6WBW9"/>
<evidence type="ECO:0000256" key="1">
    <source>
        <dbReference type="ARBA" id="ARBA00006640"/>
    </source>
</evidence>
<keyword evidence="2 5" id="KW-0689">Ribosomal protein</keyword>
<evidence type="ECO:0000313" key="6">
    <source>
        <dbReference type="Proteomes" id="UP000230543"/>
    </source>
</evidence>